<feature type="region of interest" description="Disordered" evidence="1">
    <location>
        <begin position="207"/>
        <end position="226"/>
    </location>
</feature>
<evidence type="ECO:0000313" key="3">
    <source>
        <dbReference type="EMBL" id="GLS90128.1"/>
    </source>
</evidence>
<feature type="signal peptide" evidence="2">
    <location>
        <begin position="1"/>
        <end position="21"/>
    </location>
</feature>
<feature type="chain" id="PRO_5046067369" description="YbhB/YbcL family Raf kinase inhibitor-like protein" evidence="2">
    <location>
        <begin position="22"/>
        <end position="243"/>
    </location>
</feature>
<accession>A0ABQ6DYR7</accession>
<name>A0ABQ6DYR7_9GAMM</name>
<sequence>MKIKNIVPLVSILFVSFPTQADHSLTLSSSEFSDKGLMPAKYTCEGEGISPALTWRGLPDGTQSLVMIMDHQPDAKPIRNKESDPQFNAAVQDTSRSLHPLRTAPFEGLHWYWSMYNIPMHVSTVAGGETVGTLGSNSVNHKEEYAPPCSRGPDLKTYTFHLYALAQPLVFKPSEEVSAALLREKMHGLVLDSDSMAVGFERHCQTPAKPHLKQKKLPQQERKPASLLPLCEKPMNTLTSVND</sequence>
<keyword evidence="4" id="KW-1185">Reference proteome</keyword>
<gene>
    <name evidence="3" type="ORF">GCM10007916_11950</name>
</gene>
<dbReference type="PANTHER" id="PTHR30289:SF1">
    <property type="entry name" value="PEBP (PHOSPHATIDYLETHANOLAMINE-BINDING PROTEIN) FAMILY PROTEIN"/>
    <property type="match status" value="1"/>
</dbReference>
<proteinExistence type="predicted"/>
<keyword evidence="2" id="KW-0732">Signal</keyword>
<evidence type="ECO:0008006" key="5">
    <source>
        <dbReference type="Google" id="ProtNLM"/>
    </source>
</evidence>
<reference evidence="4" key="1">
    <citation type="journal article" date="2019" name="Int. J. Syst. Evol. Microbiol.">
        <title>The Global Catalogue of Microorganisms (GCM) 10K type strain sequencing project: providing services to taxonomists for standard genome sequencing and annotation.</title>
        <authorList>
            <consortium name="The Broad Institute Genomics Platform"/>
            <consortium name="The Broad Institute Genome Sequencing Center for Infectious Disease"/>
            <person name="Wu L."/>
            <person name="Ma J."/>
        </authorList>
    </citation>
    <scope>NUCLEOTIDE SEQUENCE [LARGE SCALE GENOMIC DNA]</scope>
    <source>
        <strain evidence="4">NBRC 103166</strain>
    </source>
</reference>
<dbReference type="EMBL" id="BSPQ01000002">
    <property type="protein sequence ID" value="GLS90128.1"/>
    <property type="molecule type" value="Genomic_DNA"/>
</dbReference>
<dbReference type="Proteomes" id="UP001157353">
    <property type="component" value="Unassembled WGS sequence"/>
</dbReference>
<dbReference type="InterPro" id="IPR008914">
    <property type="entry name" value="PEBP"/>
</dbReference>
<dbReference type="Gene3D" id="3.90.280.10">
    <property type="entry name" value="PEBP-like"/>
    <property type="match status" value="1"/>
</dbReference>
<protein>
    <recommendedName>
        <fullName evidence="5">YbhB/YbcL family Raf kinase inhibitor-like protein</fullName>
    </recommendedName>
</protein>
<evidence type="ECO:0000256" key="2">
    <source>
        <dbReference type="SAM" id="SignalP"/>
    </source>
</evidence>
<dbReference type="CDD" id="cd00865">
    <property type="entry name" value="PEBP_bact_arch"/>
    <property type="match status" value="1"/>
</dbReference>
<dbReference type="InterPro" id="IPR036610">
    <property type="entry name" value="PEBP-like_sf"/>
</dbReference>
<dbReference type="SUPFAM" id="SSF49777">
    <property type="entry name" value="PEBP-like"/>
    <property type="match status" value="1"/>
</dbReference>
<evidence type="ECO:0000313" key="4">
    <source>
        <dbReference type="Proteomes" id="UP001157353"/>
    </source>
</evidence>
<dbReference type="PANTHER" id="PTHR30289">
    <property type="entry name" value="UNCHARACTERIZED PROTEIN YBCL-RELATED"/>
    <property type="match status" value="1"/>
</dbReference>
<comment type="caution">
    <text evidence="3">The sequence shown here is derived from an EMBL/GenBank/DDBJ whole genome shotgun (WGS) entry which is preliminary data.</text>
</comment>
<dbReference type="Pfam" id="PF01161">
    <property type="entry name" value="PBP"/>
    <property type="match status" value="1"/>
</dbReference>
<evidence type="ECO:0000256" key="1">
    <source>
        <dbReference type="SAM" id="MobiDB-lite"/>
    </source>
</evidence>
<dbReference type="InterPro" id="IPR005247">
    <property type="entry name" value="YbhB_YbcL/LppC-like"/>
</dbReference>
<organism evidence="3 4">
    <name type="scientific">Psychromonas marina</name>
    <dbReference type="NCBI Taxonomy" id="88364"/>
    <lineage>
        <taxon>Bacteria</taxon>
        <taxon>Pseudomonadati</taxon>
        <taxon>Pseudomonadota</taxon>
        <taxon>Gammaproteobacteria</taxon>
        <taxon>Alteromonadales</taxon>
        <taxon>Psychromonadaceae</taxon>
        <taxon>Psychromonas</taxon>
    </lineage>
</organism>